<keyword evidence="5" id="KW-1185">Reference proteome</keyword>
<evidence type="ECO:0000313" key="4">
    <source>
        <dbReference type="EMBL" id="KAK6938642.1"/>
    </source>
</evidence>
<reference evidence="4 5" key="1">
    <citation type="submission" date="2023-12" db="EMBL/GenBank/DDBJ databases">
        <title>A high-quality genome assembly for Dillenia turbinata (Dilleniales).</title>
        <authorList>
            <person name="Chanderbali A."/>
        </authorList>
    </citation>
    <scope>NUCLEOTIDE SEQUENCE [LARGE SCALE GENOMIC DNA]</scope>
    <source>
        <strain evidence="4">LSX21</strain>
        <tissue evidence="4">Leaf</tissue>
    </source>
</reference>
<name>A0AAN8ZI63_9MAGN</name>
<proteinExistence type="predicted"/>
<sequence length="398" mass="44286">MEGGVPMLNCLLQHTLRSLCSCSSASSSSSSDSSNSSNWVYSVFWRILPRNYPPPKWDYGGGSLDRSKGNKRNWILVWEDGYCDFCECERAGSGYANGRFGADIFFKMSHEVYSYGEGLVGKVAADKSHKWVFKENPNEHDPNFMSSWNVSIEPVSVYYYLFSQPRAWETQFNSGIQTIAIISVREGIIQLGSFDKIAEDLNLVISIQRKFSYLQSIPGVFSVQRPYLPIQQNQNSPKINTQMMIDSNGTYNYMPFSDKQQHHLAGMKRVCGGSSEKQEECSVKSINMGWNSPQIGLNNGPPPFWSIPPLLPTVPCSLGALLSTLPSVLPSNGDTDNNLASLCYKFNADGANFFDINHQVAQVKVEPSCIQDLAHDANKSNSGLAVEMGFVPIREEES</sequence>
<protein>
    <submittedName>
        <fullName evidence="4">Transcription factor MYC/MYB N-terminal</fullName>
    </submittedName>
</protein>
<dbReference type="AlphaFoldDB" id="A0AAN8ZI63"/>
<comment type="caution">
    <text evidence="4">The sequence shown here is derived from an EMBL/GenBank/DDBJ whole genome shotgun (WGS) entry which is preliminary data.</text>
</comment>
<dbReference type="EMBL" id="JBAMMX010000006">
    <property type="protein sequence ID" value="KAK6938642.1"/>
    <property type="molecule type" value="Genomic_DNA"/>
</dbReference>
<evidence type="ECO:0000259" key="3">
    <source>
        <dbReference type="Pfam" id="PF14215"/>
    </source>
</evidence>
<accession>A0AAN8ZI63</accession>
<feature type="domain" description="Transcription factor MYC/MYB N-terminal" evidence="3">
    <location>
        <begin position="105"/>
        <end position="211"/>
    </location>
</feature>
<evidence type="ECO:0000256" key="2">
    <source>
        <dbReference type="ARBA" id="ARBA00023163"/>
    </source>
</evidence>
<keyword evidence="2" id="KW-0804">Transcription</keyword>
<organism evidence="4 5">
    <name type="scientific">Dillenia turbinata</name>
    <dbReference type="NCBI Taxonomy" id="194707"/>
    <lineage>
        <taxon>Eukaryota</taxon>
        <taxon>Viridiplantae</taxon>
        <taxon>Streptophyta</taxon>
        <taxon>Embryophyta</taxon>
        <taxon>Tracheophyta</taxon>
        <taxon>Spermatophyta</taxon>
        <taxon>Magnoliopsida</taxon>
        <taxon>eudicotyledons</taxon>
        <taxon>Gunneridae</taxon>
        <taxon>Pentapetalae</taxon>
        <taxon>Dilleniales</taxon>
        <taxon>Dilleniaceae</taxon>
        <taxon>Dillenia</taxon>
    </lineage>
</organism>
<keyword evidence="1" id="KW-0805">Transcription regulation</keyword>
<dbReference type="PANTHER" id="PTHR46633">
    <property type="entry name" value="TRANSCRIPTION FACTOR MYC/MYB-RELATED"/>
    <property type="match status" value="1"/>
</dbReference>
<dbReference type="PANTHER" id="PTHR46633:SF6">
    <property type="entry name" value="TRANSCRIPTION FACTOR MYC_MYB N-TERMINAL DOMAIN-CONTAINING PROTEIN"/>
    <property type="match status" value="1"/>
</dbReference>
<evidence type="ECO:0000256" key="1">
    <source>
        <dbReference type="ARBA" id="ARBA00023015"/>
    </source>
</evidence>
<dbReference type="Pfam" id="PF14215">
    <property type="entry name" value="bHLH-MYC_N"/>
    <property type="match status" value="1"/>
</dbReference>
<dbReference type="InterPro" id="IPR025610">
    <property type="entry name" value="MYC/MYB_N"/>
</dbReference>
<gene>
    <name evidence="4" type="ORF">RJ641_032150</name>
</gene>
<dbReference type="Proteomes" id="UP001370490">
    <property type="component" value="Unassembled WGS sequence"/>
</dbReference>
<evidence type="ECO:0000313" key="5">
    <source>
        <dbReference type="Proteomes" id="UP001370490"/>
    </source>
</evidence>